<dbReference type="InterPro" id="IPR021115">
    <property type="entry name" value="Pyridoxal-P_BS"/>
</dbReference>
<dbReference type="GO" id="GO:0006520">
    <property type="term" value="P:amino acid metabolic process"/>
    <property type="evidence" value="ECO:0007669"/>
    <property type="project" value="InterPro"/>
</dbReference>
<evidence type="ECO:0000256" key="5">
    <source>
        <dbReference type="ARBA" id="ARBA00023239"/>
    </source>
</evidence>
<dbReference type="Proteomes" id="UP000019116">
    <property type="component" value="Chromosome 3A"/>
</dbReference>
<dbReference type="InterPro" id="IPR010977">
    <property type="entry name" value="Aromatic_deC"/>
</dbReference>
<dbReference type="CDD" id="cd06450">
    <property type="entry name" value="DOPA_deC_like"/>
    <property type="match status" value="1"/>
</dbReference>
<reference evidence="8" key="2">
    <citation type="submission" date="2018-10" db="UniProtKB">
        <authorList>
            <consortium name="EnsemblPlants"/>
        </authorList>
    </citation>
    <scope>IDENTIFICATION</scope>
</reference>
<dbReference type="Gene3D" id="1.20.1340.10">
    <property type="entry name" value="dopa decarboxylase, N-terminal domain"/>
    <property type="match status" value="1"/>
</dbReference>
<accession>A0A3B6EN43</accession>
<evidence type="ECO:0000256" key="3">
    <source>
        <dbReference type="ARBA" id="ARBA00022793"/>
    </source>
</evidence>
<dbReference type="EnsemblPlants" id="TraesCS3A02G410800.1">
    <property type="protein sequence ID" value="TraesCS3A02G410800.1"/>
    <property type="gene ID" value="TraesCS3A02G410800"/>
</dbReference>
<dbReference type="GO" id="GO:0046189">
    <property type="term" value="P:phenol-containing compound biosynthetic process"/>
    <property type="evidence" value="ECO:0007669"/>
    <property type="project" value="UniProtKB-ARBA"/>
</dbReference>
<dbReference type="InterPro" id="IPR015421">
    <property type="entry name" value="PyrdxlP-dep_Trfase_major"/>
</dbReference>
<dbReference type="PaxDb" id="4565-Traes_5DL_56BCDDF00.1"/>
<dbReference type="PRINTS" id="PR00800">
    <property type="entry name" value="YHDCRBOXLASE"/>
</dbReference>
<evidence type="ECO:0000256" key="6">
    <source>
        <dbReference type="PIRSR" id="PIRSR602129-50"/>
    </source>
</evidence>
<evidence type="ECO:0000256" key="1">
    <source>
        <dbReference type="ARBA" id="ARBA00001933"/>
    </source>
</evidence>
<dbReference type="InterPro" id="IPR015422">
    <property type="entry name" value="PyrdxlP-dep_Trfase_small"/>
</dbReference>
<keyword evidence="5 7" id="KW-0456">Lyase</keyword>
<evidence type="ECO:0008006" key="10">
    <source>
        <dbReference type="Google" id="ProtNLM"/>
    </source>
</evidence>
<comment type="similarity">
    <text evidence="2 7">Belongs to the group II decarboxylase family.</text>
</comment>
<evidence type="ECO:0000313" key="8">
    <source>
        <dbReference type="EnsemblPlants" id="TraesCS3A02G410800.1"/>
    </source>
</evidence>
<dbReference type="PROSITE" id="PS00392">
    <property type="entry name" value="DDC_GAD_HDC_YDC"/>
    <property type="match status" value="1"/>
</dbReference>
<dbReference type="InterPro" id="IPR002129">
    <property type="entry name" value="PyrdxlP-dep_de-COase"/>
</dbReference>
<evidence type="ECO:0000313" key="9">
    <source>
        <dbReference type="Proteomes" id="UP000019116"/>
    </source>
</evidence>
<dbReference type="GO" id="GO:0019752">
    <property type="term" value="P:carboxylic acid metabolic process"/>
    <property type="evidence" value="ECO:0007669"/>
    <property type="project" value="InterPro"/>
</dbReference>
<dbReference type="GO" id="GO:1901162">
    <property type="term" value="P:primary amino compound biosynthetic process"/>
    <property type="evidence" value="ECO:0007669"/>
    <property type="project" value="UniProtKB-ARBA"/>
</dbReference>
<comment type="cofactor">
    <cofactor evidence="1 6 7">
        <name>pyridoxal 5'-phosphate</name>
        <dbReference type="ChEBI" id="CHEBI:597326"/>
    </cofactor>
</comment>
<dbReference type="PANTHER" id="PTHR11999:SF70">
    <property type="entry name" value="MIP05841P"/>
    <property type="match status" value="1"/>
</dbReference>
<evidence type="ECO:0000256" key="2">
    <source>
        <dbReference type="ARBA" id="ARBA00009533"/>
    </source>
</evidence>
<dbReference type="Gramene" id="TraesCS3A02G410800.1">
    <property type="protein sequence ID" value="TraesCS3A02G410800.1"/>
    <property type="gene ID" value="TraesCS3A02G410800"/>
</dbReference>
<organism evidence="8">
    <name type="scientific">Triticum aestivum</name>
    <name type="common">Wheat</name>
    <dbReference type="NCBI Taxonomy" id="4565"/>
    <lineage>
        <taxon>Eukaryota</taxon>
        <taxon>Viridiplantae</taxon>
        <taxon>Streptophyta</taxon>
        <taxon>Embryophyta</taxon>
        <taxon>Tracheophyta</taxon>
        <taxon>Spermatophyta</taxon>
        <taxon>Magnoliopsida</taxon>
        <taxon>Liliopsida</taxon>
        <taxon>Poales</taxon>
        <taxon>Poaceae</taxon>
        <taxon>BOP clade</taxon>
        <taxon>Pooideae</taxon>
        <taxon>Triticodae</taxon>
        <taxon>Triticeae</taxon>
        <taxon>Triticinae</taxon>
        <taxon>Triticum</taxon>
    </lineage>
</organism>
<feature type="modified residue" description="N6-(pyridoxal phosphate)lysine" evidence="6">
    <location>
        <position position="319"/>
    </location>
</feature>
<dbReference type="GO" id="GO:0016831">
    <property type="term" value="F:carboxy-lyase activity"/>
    <property type="evidence" value="ECO:0000318"/>
    <property type="project" value="GO_Central"/>
</dbReference>
<dbReference type="GO" id="GO:0005737">
    <property type="term" value="C:cytoplasm"/>
    <property type="evidence" value="ECO:0000318"/>
    <property type="project" value="GO_Central"/>
</dbReference>
<protein>
    <recommendedName>
        <fullName evidence="10">Tyrosine decarboxylase</fullName>
    </recommendedName>
</protein>
<dbReference type="AlphaFoldDB" id="A0A3B6EN43"/>
<dbReference type="FunFam" id="3.40.640.10:FF:000025">
    <property type="entry name" value="Histidine decarboxylase"/>
    <property type="match status" value="1"/>
</dbReference>
<dbReference type="Gene3D" id="3.90.1150.10">
    <property type="entry name" value="Aspartate Aminotransferase, domain 1"/>
    <property type="match status" value="1"/>
</dbReference>
<reference evidence="8" key="1">
    <citation type="submission" date="2018-08" db="EMBL/GenBank/DDBJ databases">
        <authorList>
            <person name="Rossello M."/>
        </authorList>
    </citation>
    <scope>NUCLEOTIDE SEQUENCE [LARGE SCALE GENOMIC DNA]</scope>
    <source>
        <strain evidence="8">cv. Chinese Spring</strain>
    </source>
</reference>
<dbReference type="OrthoDB" id="639767at2759"/>
<dbReference type="Gene3D" id="3.40.640.10">
    <property type="entry name" value="Type I PLP-dependent aspartate aminotransferase-like (Major domain)"/>
    <property type="match status" value="1"/>
</dbReference>
<dbReference type="SMR" id="A0A3B6EN43"/>
<evidence type="ECO:0000256" key="4">
    <source>
        <dbReference type="ARBA" id="ARBA00022898"/>
    </source>
</evidence>
<dbReference type="STRING" id="4565.A0A3B6EN43"/>
<keyword evidence="4 6" id="KW-0663">Pyridoxal phosphate</keyword>
<keyword evidence="3" id="KW-0210">Decarboxylase</keyword>
<dbReference type="SUPFAM" id="SSF53383">
    <property type="entry name" value="PLP-dependent transferases"/>
    <property type="match status" value="1"/>
</dbReference>
<dbReference type="PANTHER" id="PTHR11999">
    <property type="entry name" value="GROUP II PYRIDOXAL-5-PHOSPHATE DECARBOXYLASE"/>
    <property type="match status" value="1"/>
</dbReference>
<keyword evidence="9" id="KW-1185">Reference proteome</keyword>
<sequence>MPRAKRFLGLLLPRDGSGTGNGDDGGWSMRPMDAEQLRECGHRMVDFIADYYKSIETFSVLSQVQPGYLNELLPDSAPNRPDTLDALFDVTHWQSPNYFAYYPSDSSTAGFLGEMLSAAFNIVGFSWITSPAATELEVIVLDWFAKMLKLPSQFLSSAVGGVIQGSASEAVLVVLLAARDRTLEMHGKKSLEKLVVYASDQTHSALQKACQIAGIFPENFRLVKADYSNSYAVAPEAVSEAISVDLSSGLIPFFICATVGTTSSSAVDPLHKLGKIAQAHDMWFHIDAAYAGSACVCAEYRHHLDGVEEADSFNMNAHKWFLTNFDCSLLWVKDKSYLIEALSTNPEYLKNKASQENSVVDFKDWQIPLGRRFRSLKLWMVLRLYGVENLQSYIRKHIQLAKQFEQLVLSDSRFEVVTQRNFSLVCFRLLPPTSEDDNGRNLNYSLMDTCNSSGKIFISHTVLSGKFVLRFAVGAPLTEEKHVDAAWKLLQDEASKILGSL</sequence>
<dbReference type="Pfam" id="PF00282">
    <property type="entry name" value="Pyridoxal_deC"/>
    <property type="match status" value="1"/>
</dbReference>
<dbReference type="GO" id="GO:0030170">
    <property type="term" value="F:pyridoxal phosphate binding"/>
    <property type="evidence" value="ECO:0007669"/>
    <property type="project" value="InterPro"/>
</dbReference>
<dbReference type="Gramene" id="TraesCS3A03G0958800.1">
    <property type="protein sequence ID" value="TraesCS3A03G0958800.1.CDS"/>
    <property type="gene ID" value="TraesCS3A03G0958800"/>
</dbReference>
<dbReference type="OMA" id="KKCNNLN"/>
<dbReference type="InterPro" id="IPR015424">
    <property type="entry name" value="PyrdxlP-dep_Trfase"/>
</dbReference>
<name>A0A3B6EN43_WHEAT</name>
<evidence type="ECO:0000256" key="7">
    <source>
        <dbReference type="RuleBase" id="RU000382"/>
    </source>
</evidence>
<proteinExistence type="inferred from homology"/>